<evidence type="ECO:0000256" key="5">
    <source>
        <dbReference type="ARBA" id="ARBA00022723"/>
    </source>
</evidence>
<dbReference type="InterPro" id="IPR008918">
    <property type="entry name" value="HhH2"/>
</dbReference>
<evidence type="ECO:0000256" key="3">
    <source>
        <dbReference type="ARBA" id="ARBA00020324"/>
    </source>
</evidence>
<keyword evidence="9 17" id="KW-0378">Hydrolase</keyword>
<evidence type="ECO:0000259" key="19">
    <source>
        <dbReference type="SMART" id="SM00484"/>
    </source>
</evidence>
<dbReference type="InterPro" id="IPR006085">
    <property type="entry name" value="XPG_DNA_repair_N"/>
</dbReference>
<keyword evidence="5 17" id="KW-0479">Metal-binding</keyword>
<dbReference type="Gene3D" id="1.10.150.20">
    <property type="entry name" value="5' to 3' exonuclease, C-terminal subdomain"/>
    <property type="match status" value="1"/>
</dbReference>
<dbReference type="GO" id="GO:0035312">
    <property type="term" value="F:5'-3' DNA exonuclease activity"/>
    <property type="evidence" value="ECO:0000318"/>
    <property type="project" value="GO_Central"/>
</dbReference>
<dbReference type="SUPFAM" id="SSF88723">
    <property type="entry name" value="PIN domain-like"/>
    <property type="match status" value="1"/>
</dbReference>
<dbReference type="InParanoid" id="A0A7M7PQX1"/>
<keyword evidence="7 17" id="KW-0227">DNA damage</keyword>
<feature type="domain" description="XPG N-terminal" evidence="20">
    <location>
        <begin position="1"/>
        <end position="99"/>
    </location>
</feature>
<dbReference type="InterPro" id="IPR029060">
    <property type="entry name" value="PIN-like_dom_sf"/>
</dbReference>
<dbReference type="GO" id="GO:0017108">
    <property type="term" value="F:5'-flap endonuclease activity"/>
    <property type="evidence" value="ECO:0000318"/>
    <property type="project" value="GO_Central"/>
</dbReference>
<keyword evidence="12 17" id="KW-0267">Excision nuclease</keyword>
<keyword evidence="8 17" id="KW-0228">DNA excision</keyword>
<evidence type="ECO:0000256" key="8">
    <source>
        <dbReference type="ARBA" id="ARBA00022769"/>
    </source>
</evidence>
<feature type="compositionally biased region" description="Low complexity" evidence="18">
    <location>
        <begin position="861"/>
        <end position="896"/>
    </location>
</feature>
<dbReference type="PANTHER" id="PTHR11081">
    <property type="entry name" value="FLAP ENDONUCLEASE FAMILY MEMBER"/>
    <property type="match status" value="1"/>
</dbReference>
<dbReference type="InterPro" id="IPR036279">
    <property type="entry name" value="5-3_exonuclease_C_sf"/>
</dbReference>
<feature type="compositionally biased region" description="Low complexity" evidence="18">
    <location>
        <begin position="596"/>
        <end position="605"/>
    </location>
</feature>
<keyword evidence="16" id="KW-0802">TPR repeat</keyword>
<keyword evidence="22" id="KW-1185">Reference proteome</keyword>
<dbReference type="OrthoDB" id="26491at2759"/>
<evidence type="ECO:0000256" key="12">
    <source>
        <dbReference type="ARBA" id="ARBA00022881"/>
    </source>
</evidence>
<dbReference type="Pfam" id="PF00752">
    <property type="entry name" value="XPG_N"/>
    <property type="match status" value="1"/>
</dbReference>
<feature type="repeat" description="TPR" evidence="16">
    <location>
        <begin position="96"/>
        <end position="129"/>
    </location>
</feature>
<dbReference type="PROSITE" id="PS50005">
    <property type="entry name" value="TPR"/>
    <property type="match status" value="1"/>
</dbReference>
<evidence type="ECO:0000256" key="6">
    <source>
        <dbReference type="ARBA" id="ARBA00022759"/>
    </source>
</evidence>
<dbReference type="InterPro" id="IPR019974">
    <property type="entry name" value="XPG_CS"/>
</dbReference>
<feature type="region of interest" description="Disordered" evidence="18">
    <location>
        <begin position="589"/>
        <end position="625"/>
    </location>
</feature>
<keyword evidence="15 17" id="KW-0539">Nucleus</keyword>
<feature type="compositionally biased region" description="Basic residues" evidence="18">
    <location>
        <begin position="964"/>
        <end position="978"/>
    </location>
</feature>
<dbReference type="InterPro" id="IPR037315">
    <property type="entry name" value="EXO1_H3TH"/>
</dbReference>
<dbReference type="SMART" id="SM00485">
    <property type="entry name" value="XPGN"/>
    <property type="match status" value="1"/>
</dbReference>
<name>A0A7M7PQX1_STRPU</name>
<dbReference type="GO" id="GO:0003677">
    <property type="term" value="F:DNA binding"/>
    <property type="evidence" value="ECO:0007669"/>
    <property type="project" value="UniProtKB-UniRule"/>
</dbReference>
<dbReference type="CTD" id="9156"/>
<feature type="domain" description="XPG-I" evidence="19">
    <location>
        <begin position="138"/>
        <end position="208"/>
    </location>
</feature>
<evidence type="ECO:0000256" key="14">
    <source>
        <dbReference type="ARBA" id="ARBA00023204"/>
    </source>
</evidence>
<accession>A0A7M7PQX1</accession>
<dbReference type="Proteomes" id="UP000007110">
    <property type="component" value="Unassembled WGS sequence"/>
</dbReference>
<reference evidence="22" key="1">
    <citation type="submission" date="2015-02" db="EMBL/GenBank/DDBJ databases">
        <title>Genome sequencing for Strongylocentrotus purpuratus.</title>
        <authorList>
            <person name="Murali S."/>
            <person name="Liu Y."/>
            <person name="Vee V."/>
            <person name="English A."/>
            <person name="Wang M."/>
            <person name="Skinner E."/>
            <person name="Han Y."/>
            <person name="Muzny D.M."/>
            <person name="Worley K.C."/>
            <person name="Gibbs R.A."/>
        </authorList>
    </citation>
    <scope>NUCLEOTIDE SEQUENCE</scope>
</reference>
<feature type="compositionally biased region" description="Low complexity" evidence="18">
    <location>
        <begin position="648"/>
        <end position="659"/>
    </location>
</feature>
<dbReference type="SUPFAM" id="SSF47807">
    <property type="entry name" value="5' to 3' exonuclease, C-terminal subdomain"/>
    <property type="match status" value="1"/>
</dbReference>
<evidence type="ECO:0000256" key="9">
    <source>
        <dbReference type="ARBA" id="ARBA00022801"/>
    </source>
</evidence>
<reference evidence="21" key="2">
    <citation type="submission" date="2021-01" db="UniProtKB">
        <authorList>
            <consortium name="EnsemblMetazoa"/>
        </authorList>
    </citation>
    <scope>IDENTIFICATION</scope>
</reference>
<dbReference type="EC" id="3.1.-.-" evidence="17"/>
<keyword evidence="4 17" id="KW-0540">Nuclease</keyword>
<dbReference type="KEGG" id="spu:762697"/>
<sequence length="1092" mass="121110">MGIQGLLPFLKEASEPIHIRKYKGYTVGIDSYCWIHRGAVACATQLAKGEPADHYVRYCLKYVNMLRALDIKPVMVFDGRNLPAKAGVEDSRRERRETYSKKGRQFLREGKASEARDCFVKCINVTPEMALNVMKAVRSLGVDCIVAPYEADAQLAYLEKNGFVQAVITEDSDLIAFGCKKVIVKLDLAGNCMDVDSSRLNVAMKIGEKFTPEKFRYMCIVAGCDYLASLPGIGIGKARKLFQLTANPDITQVIKRMATTLKMKSTTVTPEYQEGFVQANNTFLYQLAFDPQKKKLQPLTPYSPEVTPATLTYAGKYVDEVKAYQMALGNINFDTMERIADFNPMVNKPYDKKTPRHLLSIWHKDFQPGPGLGCLNQDHIEREVTKGKEITVEVKQRLIQKKRQRDEEEEVGAPSDVQLSSMYTTTKGQLDGNQWMESQRVIPETPDKDVVEEEMKPSKRNRFATKLTSRNRANIVNSGEVVTSRFFQPKKLDVSSEKQQQIPNDKKLKIEEKENQRVSMNTSGLLEGIVDIEMEQEKQFKMEDDDDDIEDVIEIKLKETVSGSQSRQTHVTKSIDALQRFQRSSSASVLVKTERNLSSSSLSNSVKPRTALSSTHQSEDIPDSQKSVIEIESSQDSVCSTRSVDTCSQSSSLSSSQRQGTPRPRSAFSWSRKKELQGKDKDSKQPTQGTLSGFVFKPTHQSKPMPRQTAVGVQDGSLQGNSLSRRDSYEMPCSPVSQNSSSQLLRLSLTSSIPGSMDMLRLGEDVTFMDSQSSNLTESQNTSSITLTSDQTSQLIDNTDLEDVSPPIPPLPQLPLQIHLSNGEEEEEEKGEMMEGIRRTGLSRKRKKTFSSEEQSPGKIPSDVSSPDTDDVSLNSSTASSPSPAPALSSSSLQTTKHFGMATASQSNKDADSLRVGGRGATSCYFGGGEREMSQGVVRKKGMMQEEEEWENTPPGRGGVSPYKGRRNRNLSGKRHNQGPKAAFMNDENQQNSSNSEPKKQSAFLGQCKASGLSKKRRSSGKAKPDATPKGQTSLLAFMAKPKTKDPLISQKGVSPLSPNRANLCTDLTPETEGSLLSRQGRGFTTKRHIFE</sequence>
<dbReference type="SMART" id="SM00484">
    <property type="entry name" value="XPGI"/>
    <property type="match status" value="1"/>
</dbReference>
<dbReference type="GO" id="GO:0005634">
    <property type="term" value="C:nucleus"/>
    <property type="evidence" value="ECO:0000318"/>
    <property type="project" value="GO_Central"/>
</dbReference>
<evidence type="ECO:0000313" key="21">
    <source>
        <dbReference type="EnsemblMetazoa" id="XP_030854684"/>
    </source>
</evidence>
<dbReference type="FunCoup" id="A0A7M7PQX1">
    <property type="interactions" value="853"/>
</dbReference>
<evidence type="ECO:0000256" key="11">
    <source>
        <dbReference type="ARBA" id="ARBA00022842"/>
    </source>
</evidence>
<evidence type="ECO:0000256" key="1">
    <source>
        <dbReference type="ARBA" id="ARBA00004123"/>
    </source>
</evidence>
<dbReference type="CDD" id="cd09857">
    <property type="entry name" value="PIN_EXO1"/>
    <property type="match status" value="1"/>
</dbReference>
<dbReference type="Pfam" id="PF00867">
    <property type="entry name" value="XPG_I"/>
    <property type="match status" value="1"/>
</dbReference>
<dbReference type="GO" id="GO:0006310">
    <property type="term" value="P:DNA recombination"/>
    <property type="evidence" value="ECO:0000318"/>
    <property type="project" value="GO_Central"/>
</dbReference>
<evidence type="ECO:0000256" key="13">
    <source>
        <dbReference type="ARBA" id="ARBA00023125"/>
    </source>
</evidence>
<comment type="function">
    <text evidence="17">5'-&gt;3' double-stranded DNA exonuclease which may also possess a cryptic 3'-&gt;5' double-stranded DNA exonuclease activity. Functions in DNA mismatch repair.</text>
</comment>
<dbReference type="FunFam" id="1.10.150.20:FF:000011">
    <property type="entry name" value="exonuclease 1"/>
    <property type="match status" value="1"/>
</dbReference>
<dbReference type="InterPro" id="IPR044752">
    <property type="entry name" value="PIN-like_EXO1"/>
</dbReference>
<dbReference type="PRINTS" id="PR00853">
    <property type="entry name" value="XPGRADSUPER"/>
</dbReference>
<dbReference type="GO" id="GO:0046872">
    <property type="term" value="F:metal ion binding"/>
    <property type="evidence" value="ECO:0007669"/>
    <property type="project" value="UniProtKB-UniRule"/>
</dbReference>
<dbReference type="GeneID" id="762697"/>
<evidence type="ECO:0000256" key="18">
    <source>
        <dbReference type="SAM" id="MobiDB-lite"/>
    </source>
</evidence>
<evidence type="ECO:0000256" key="4">
    <source>
        <dbReference type="ARBA" id="ARBA00022722"/>
    </source>
</evidence>
<keyword evidence="11 17" id="KW-0460">Magnesium</keyword>
<comment type="subcellular location">
    <subcellularLocation>
        <location evidence="1 17">Nucleus</location>
    </subcellularLocation>
</comment>
<evidence type="ECO:0000256" key="17">
    <source>
        <dbReference type="RuleBase" id="RU910737"/>
    </source>
</evidence>
<dbReference type="FunFam" id="3.40.50.1010:FF:000199">
    <property type="match status" value="1"/>
</dbReference>
<comment type="cofactor">
    <cofactor evidence="17">
        <name>Mg(2+)</name>
        <dbReference type="ChEBI" id="CHEBI:18420"/>
    </cofactor>
    <text evidence="17">Binds 2 magnesium ions per subunit. They probably participate in the reaction catalyzed by the enzyme. May bind an additional third magnesium ion after substrate binding.</text>
</comment>
<dbReference type="RefSeq" id="XP_030854684.1">
    <property type="nucleotide sequence ID" value="XM_030998824.1"/>
</dbReference>
<keyword evidence="13 17" id="KW-0238">DNA-binding</keyword>
<dbReference type="PROSITE" id="PS00842">
    <property type="entry name" value="XPG_2"/>
    <property type="match status" value="1"/>
</dbReference>
<dbReference type="InterPro" id="IPR006086">
    <property type="entry name" value="XPG-I_dom"/>
</dbReference>
<dbReference type="PANTHER" id="PTHR11081:SF8">
    <property type="entry name" value="EXONUCLEASE 1"/>
    <property type="match status" value="1"/>
</dbReference>
<keyword evidence="10 17" id="KW-0269">Exonuclease</keyword>
<dbReference type="RefSeq" id="XP_030854683.1">
    <property type="nucleotide sequence ID" value="XM_030998823.1"/>
</dbReference>
<evidence type="ECO:0000256" key="15">
    <source>
        <dbReference type="ARBA" id="ARBA00023242"/>
    </source>
</evidence>
<evidence type="ECO:0000313" key="22">
    <source>
        <dbReference type="Proteomes" id="UP000007110"/>
    </source>
</evidence>
<protein>
    <recommendedName>
        <fullName evidence="3 17">Exonuclease 1</fullName>
        <ecNumber evidence="17">3.1.-.-</ecNumber>
    </recommendedName>
</protein>
<evidence type="ECO:0000259" key="20">
    <source>
        <dbReference type="SMART" id="SM00485"/>
    </source>
</evidence>
<evidence type="ECO:0000256" key="10">
    <source>
        <dbReference type="ARBA" id="ARBA00022839"/>
    </source>
</evidence>
<evidence type="ECO:0000256" key="16">
    <source>
        <dbReference type="PROSITE-ProRule" id="PRU00339"/>
    </source>
</evidence>
<proteinExistence type="inferred from homology"/>
<feature type="region of interest" description="Disordered" evidence="18">
    <location>
        <begin position="822"/>
        <end position="1092"/>
    </location>
</feature>
<dbReference type="AlphaFoldDB" id="A0A7M7PQX1"/>
<keyword evidence="6" id="KW-0255">Endonuclease</keyword>
<dbReference type="EnsemblMetazoa" id="XM_030998824">
    <property type="protein sequence ID" value="XP_030854684"/>
    <property type="gene ID" value="LOC762697"/>
</dbReference>
<dbReference type="InterPro" id="IPR006084">
    <property type="entry name" value="XPG/Rad2"/>
</dbReference>
<keyword evidence="14 17" id="KW-0234">DNA repair</keyword>
<dbReference type="GO" id="GO:0006298">
    <property type="term" value="P:mismatch repair"/>
    <property type="evidence" value="ECO:0000318"/>
    <property type="project" value="GO_Central"/>
</dbReference>
<evidence type="ECO:0000256" key="2">
    <source>
        <dbReference type="ARBA" id="ARBA00010563"/>
    </source>
</evidence>
<dbReference type="InterPro" id="IPR019734">
    <property type="entry name" value="TPR_rpt"/>
</dbReference>
<feature type="compositionally biased region" description="Basic and acidic residues" evidence="18">
    <location>
        <begin position="672"/>
        <end position="684"/>
    </location>
</feature>
<dbReference type="EnsemblMetazoa" id="XM_030998823">
    <property type="protein sequence ID" value="XP_030854683"/>
    <property type="gene ID" value="LOC762697"/>
</dbReference>
<feature type="region of interest" description="Disordered" evidence="18">
    <location>
        <begin position="640"/>
        <end position="738"/>
    </location>
</feature>
<dbReference type="CDD" id="cd09908">
    <property type="entry name" value="H3TH_EXO1"/>
    <property type="match status" value="1"/>
</dbReference>
<organism evidence="21 22">
    <name type="scientific">Strongylocentrotus purpuratus</name>
    <name type="common">Purple sea urchin</name>
    <dbReference type="NCBI Taxonomy" id="7668"/>
    <lineage>
        <taxon>Eukaryota</taxon>
        <taxon>Metazoa</taxon>
        <taxon>Echinodermata</taxon>
        <taxon>Eleutherozoa</taxon>
        <taxon>Echinozoa</taxon>
        <taxon>Echinoidea</taxon>
        <taxon>Euechinoidea</taxon>
        <taxon>Echinacea</taxon>
        <taxon>Camarodonta</taxon>
        <taxon>Echinidea</taxon>
        <taxon>Strongylocentrotidae</taxon>
        <taxon>Strongylocentrotus</taxon>
    </lineage>
</organism>
<evidence type="ECO:0000256" key="7">
    <source>
        <dbReference type="ARBA" id="ARBA00022763"/>
    </source>
</evidence>
<dbReference type="SMART" id="SM00279">
    <property type="entry name" value="HhH2"/>
    <property type="match status" value="1"/>
</dbReference>
<dbReference type="Gene3D" id="3.40.50.1010">
    <property type="entry name" value="5'-nuclease"/>
    <property type="match status" value="1"/>
</dbReference>
<comment type="similarity">
    <text evidence="2 17">Belongs to the XPG/RAD2 endonuclease family. EXO1 subfamily.</text>
</comment>